<dbReference type="InParanoid" id="A0A2K3DG83"/>
<keyword evidence="2" id="KW-1133">Transmembrane helix</keyword>
<dbReference type="RefSeq" id="XP_042921743.1">
    <property type="nucleotide sequence ID" value="XM_043064742.1"/>
</dbReference>
<feature type="region of interest" description="Disordered" evidence="1">
    <location>
        <begin position="1"/>
        <end position="50"/>
    </location>
</feature>
<evidence type="ECO:0000256" key="1">
    <source>
        <dbReference type="SAM" id="MobiDB-lite"/>
    </source>
</evidence>
<dbReference type="OrthoDB" id="10548911at2759"/>
<dbReference type="EMBL" id="CM008969">
    <property type="protein sequence ID" value="PNW79550.1"/>
    <property type="molecule type" value="Genomic_DNA"/>
</dbReference>
<dbReference type="Gramene" id="PNW79550">
    <property type="protein sequence ID" value="PNW79550"/>
    <property type="gene ID" value="CHLRE_08g358559v5"/>
</dbReference>
<dbReference type="Proteomes" id="UP000006906">
    <property type="component" value="Chromosome 8"/>
</dbReference>
<reference evidence="3 4" key="1">
    <citation type="journal article" date="2007" name="Science">
        <title>The Chlamydomonas genome reveals the evolution of key animal and plant functions.</title>
        <authorList>
            <person name="Merchant S.S."/>
            <person name="Prochnik S.E."/>
            <person name="Vallon O."/>
            <person name="Harris E.H."/>
            <person name="Karpowicz S.J."/>
            <person name="Witman G.B."/>
            <person name="Terry A."/>
            <person name="Salamov A."/>
            <person name="Fritz-Laylin L.K."/>
            <person name="Marechal-Drouard L."/>
            <person name="Marshall W.F."/>
            <person name="Qu L.H."/>
            <person name="Nelson D.R."/>
            <person name="Sanderfoot A.A."/>
            <person name="Spalding M.H."/>
            <person name="Kapitonov V.V."/>
            <person name="Ren Q."/>
            <person name="Ferris P."/>
            <person name="Lindquist E."/>
            <person name="Shapiro H."/>
            <person name="Lucas S.M."/>
            <person name="Grimwood J."/>
            <person name="Schmutz J."/>
            <person name="Cardol P."/>
            <person name="Cerutti H."/>
            <person name="Chanfreau G."/>
            <person name="Chen C.L."/>
            <person name="Cognat V."/>
            <person name="Croft M.T."/>
            <person name="Dent R."/>
            <person name="Dutcher S."/>
            <person name="Fernandez E."/>
            <person name="Fukuzawa H."/>
            <person name="Gonzalez-Ballester D."/>
            <person name="Gonzalez-Halphen D."/>
            <person name="Hallmann A."/>
            <person name="Hanikenne M."/>
            <person name="Hippler M."/>
            <person name="Inwood W."/>
            <person name="Jabbari K."/>
            <person name="Kalanon M."/>
            <person name="Kuras R."/>
            <person name="Lefebvre P.A."/>
            <person name="Lemaire S.D."/>
            <person name="Lobanov A.V."/>
            <person name="Lohr M."/>
            <person name="Manuell A."/>
            <person name="Meier I."/>
            <person name="Mets L."/>
            <person name="Mittag M."/>
            <person name="Mittelmeier T."/>
            <person name="Moroney J.V."/>
            <person name="Moseley J."/>
            <person name="Napoli C."/>
            <person name="Nedelcu A.M."/>
            <person name="Niyogi K."/>
            <person name="Novoselov S.V."/>
            <person name="Paulsen I.T."/>
            <person name="Pazour G."/>
            <person name="Purton S."/>
            <person name="Ral J.P."/>
            <person name="Riano-Pachon D.M."/>
            <person name="Riekhof W."/>
            <person name="Rymarquis L."/>
            <person name="Schroda M."/>
            <person name="Stern D."/>
            <person name="Umen J."/>
            <person name="Willows R."/>
            <person name="Wilson N."/>
            <person name="Zimmer S.L."/>
            <person name="Allmer J."/>
            <person name="Balk J."/>
            <person name="Bisova K."/>
            <person name="Chen C.J."/>
            <person name="Elias M."/>
            <person name="Gendler K."/>
            <person name="Hauser C."/>
            <person name="Lamb M.R."/>
            <person name="Ledford H."/>
            <person name="Long J.C."/>
            <person name="Minagawa J."/>
            <person name="Page M.D."/>
            <person name="Pan J."/>
            <person name="Pootakham W."/>
            <person name="Roje S."/>
            <person name="Rose A."/>
            <person name="Stahlberg E."/>
            <person name="Terauchi A.M."/>
            <person name="Yang P."/>
            <person name="Ball S."/>
            <person name="Bowler C."/>
            <person name="Dieckmann C.L."/>
            <person name="Gladyshev V.N."/>
            <person name="Green P."/>
            <person name="Jorgensen R."/>
            <person name="Mayfield S."/>
            <person name="Mueller-Roeber B."/>
            <person name="Rajamani S."/>
            <person name="Sayre R.T."/>
            <person name="Brokstein P."/>
            <person name="Dubchak I."/>
            <person name="Goodstein D."/>
            <person name="Hornick L."/>
            <person name="Huang Y.W."/>
            <person name="Jhaveri J."/>
            <person name="Luo Y."/>
            <person name="Martinez D."/>
            <person name="Ngau W.C."/>
            <person name="Otillar B."/>
            <person name="Poliakov A."/>
            <person name="Porter A."/>
            <person name="Szajkowski L."/>
            <person name="Werner G."/>
            <person name="Zhou K."/>
            <person name="Grigoriev I.V."/>
            <person name="Rokhsar D.S."/>
            <person name="Grossman A.R."/>
        </authorList>
    </citation>
    <scope>NUCLEOTIDE SEQUENCE [LARGE SCALE GENOMIC DNA]</scope>
    <source>
        <strain evidence="4">CC-503</strain>
    </source>
</reference>
<evidence type="ECO:0000313" key="3">
    <source>
        <dbReference type="EMBL" id="PNW79550.1"/>
    </source>
</evidence>
<evidence type="ECO:0000313" key="4">
    <source>
        <dbReference type="Proteomes" id="UP000006906"/>
    </source>
</evidence>
<accession>A0A2K3DG83</accession>
<feature type="transmembrane region" description="Helical" evidence="2">
    <location>
        <begin position="78"/>
        <end position="96"/>
    </location>
</feature>
<keyword evidence="2" id="KW-0472">Membrane</keyword>
<name>A0A2K3DG83_CHLRE</name>
<evidence type="ECO:0000256" key="2">
    <source>
        <dbReference type="SAM" id="Phobius"/>
    </source>
</evidence>
<keyword evidence="2" id="KW-0812">Transmembrane</keyword>
<dbReference type="KEGG" id="cre:CHLRE_08g358559v5"/>
<sequence>MSAKQRKAPGPSTDTRSSGNGAVGTRAADPGATSTGQDVADGSRQGRKPATLASQTGVLLYRLHVAMGGPMYTTGENVLMYLLLVLVAALIGLGAYKQLAKLAELATSKLAGAAGPGK</sequence>
<proteinExistence type="predicted"/>
<keyword evidence="4" id="KW-1185">Reference proteome</keyword>
<organism evidence="3 4">
    <name type="scientific">Chlamydomonas reinhardtii</name>
    <name type="common">Chlamydomonas smithii</name>
    <dbReference type="NCBI Taxonomy" id="3055"/>
    <lineage>
        <taxon>Eukaryota</taxon>
        <taxon>Viridiplantae</taxon>
        <taxon>Chlorophyta</taxon>
        <taxon>core chlorophytes</taxon>
        <taxon>Chlorophyceae</taxon>
        <taxon>CS clade</taxon>
        <taxon>Chlamydomonadales</taxon>
        <taxon>Chlamydomonadaceae</taxon>
        <taxon>Chlamydomonas</taxon>
    </lineage>
</organism>
<gene>
    <name evidence="3" type="ORF">CHLRE_08g358559v5</name>
</gene>
<dbReference type="AlphaFoldDB" id="A0A2K3DG83"/>
<dbReference type="GeneID" id="5729260"/>
<dbReference type="PaxDb" id="3055-EDO96362"/>
<protein>
    <submittedName>
        <fullName evidence="3">Uncharacterized protein</fullName>
    </submittedName>
</protein>